<sequence length="289" mass="30150">LDADGGVEGVEALFASQLQISEQVLSSILAGKSALLQWAPCLPALTHLDMQRVDIGPAELRRLAGGLPGLEHLGVGDLNLSVGPLEAPLPPLSSVTKLVSHSISNEGALRGTFPALRALSCDSSDGGLRTIGELTDLVNLFLWASPSDDISDTGLAALSCLRSLQTFRLEGSGELSDGGWVRFTAAHSGLTRLDLVRCPQLTDIGFILAIRPLSALRRLSLADLPGLGAPALAAVLACCPGLELVEVQDCPGVTLAAVRHLLASVSRPDLDMVYRKGGSSRTLHGSCRS</sequence>
<dbReference type="SMART" id="SM00367">
    <property type="entry name" value="LRR_CC"/>
    <property type="match status" value="3"/>
</dbReference>
<dbReference type="GO" id="GO:0019005">
    <property type="term" value="C:SCF ubiquitin ligase complex"/>
    <property type="evidence" value="ECO:0007669"/>
    <property type="project" value="TreeGrafter"/>
</dbReference>
<organism evidence="2 3">
    <name type="scientific">Astrephomene gubernaculifera</name>
    <dbReference type="NCBI Taxonomy" id="47775"/>
    <lineage>
        <taxon>Eukaryota</taxon>
        <taxon>Viridiplantae</taxon>
        <taxon>Chlorophyta</taxon>
        <taxon>core chlorophytes</taxon>
        <taxon>Chlorophyceae</taxon>
        <taxon>CS clade</taxon>
        <taxon>Chlamydomonadales</taxon>
        <taxon>Astrephomenaceae</taxon>
        <taxon>Astrephomene</taxon>
    </lineage>
</organism>
<dbReference type="InterPro" id="IPR032675">
    <property type="entry name" value="LRR_dom_sf"/>
</dbReference>
<dbReference type="PANTHER" id="PTHR13318:SF190">
    <property type="entry name" value="PARTNER OF PAIRED, ISOFORM B"/>
    <property type="match status" value="1"/>
</dbReference>
<comment type="subcellular location">
    <subcellularLocation>
        <location evidence="1">Cytoplasm</location>
        <location evidence="1">Cytoskeleton</location>
        <location evidence="1">Cilium axoneme</location>
    </subcellularLocation>
</comment>
<protein>
    <submittedName>
        <fullName evidence="2">Uncharacterized protein</fullName>
    </submittedName>
</protein>
<proteinExistence type="predicted"/>
<dbReference type="Proteomes" id="UP001054857">
    <property type="component" value="Unassembled WGS sequence"/>
</dbReference>
<comment type="caution">
    <text evidence="2">The sequence shown here is derived from an EMBL/GenBank/DDBJ whole genome shotgun (WGS) entry which is preliminary data.</text>
</comment>
<keyword evidence="3" id="KW-1185">Reference proteome</keyword>
<dbReference type="AlphaFoldDB" id="A0AAD3HNH4"/>
<accession>A0AAD3HNH4</accession>
<dbReference type="PANTHER" id="PTHR13318">
    <property type="entry name" value="PARTNER OF PAIRED, ISOFORM B-RELATED"/>
    <property type="match status" value="1"/>
</dbReference>
<feature type="non-terminal residue" evidence="2">
    <location>
        <position position="289"/>
    </location>
</feature>
<evidence type="ECO:0000256" key="1">
    <source>
        <dbReference type="ARBA" id="ARBA00004430"/>
    </source>
</evidence>
<evidence type="ECO:0000313" key="3">
    <source>
        <dbReference type="Proteomes" id="UP001054857"/>
    </source>
</evidence>
<dbReference type="EMBL" id="BMAR01000017">
    <property type="protein sequence ID" value="GFR47227.1"/>
    <property type="molecule type" value="Genomic_DNA"/>
</dbReference>
<dbReference type="InterPro" id="IPR006553">
    <property type="entry name" value="Leu-rich_rpt_Cys-con_subtyp"/>
</dbReference>
<reference evidence="2 3" key="1">
    <citation type="journal article" date="2021" name="Sci. Rep.">
        <title>Genome sequencing of the multicellular alga Astrephomene provides insights into convergent evolution of germ-soma differentiation.</title>
        <authorList>
            <person name="Yamashita S."/>
            <person name="Yamamoto K."/>
            <person name="Matsuzaki R."/>
            <person name="Suzuki S."/>
            <person name="Yamaguchi H."/>
            <person name="Hirooka S."/>
            <person name="Minakuchi Y."/>
            <person name="Miyagishima S."/>
            <person name="Kawachi M."/>
            <person name="Toyoda A."/>
            <person name="Nozaki H."/>
        </authorList>
    </citation>
    <scope>NUCLEOTIDE SEQUENCE [LARGE SCALE GENOMIC DNA]</scope>
    <source>
        <strain evidence="2 3">NIES-4017</strain>
    </source>
</reference>
<name>A0AAD3HNH4_9CHLO</name>
<gene>
    <name evidence="2" type="ORF">Agub_g8911</name>
</gene>
<dbReference type="GO" id="GO:0005930">
    <property type="term" value="C:axoneme"/>
    <property type="evidence" value="ECO:0007669"/>
    <property type="project" value="UniProtKB-SubCell"/>
</dbReference>
<evidence type="ECO:0000313" key="2">
    <source>
        <dbReference type="EMBL" id="GFR47227.1"/>
    </source>
</evidence>
<dbReference type="Gene3D" id="3.80.10.10">
    <property type="entry name" value="Ribonuclease Inhibitor"/>
    <property type="match status" value="1"/>
</dbReference>
<dbReference type="SUPFAM" id="SSF52047">
    <property type="entry name" value="RNI-like"/>
    <property type="match status" value="1"/>
</dbReference>
<dbReference type="GO" id="GO:0031146">
    <property type="term" value="P:SCF-dependent proteasomal ubiquitin-dependent protein catabolic process"/>
    <property type="evidence" value="ECO:0007669"/>
    <property type="project" value="TreeGrafter"/>
</dbReference>